<dbReference type="InterPro" id="IPR011060">
    <property type="entry name" value="RibuloseP-bd_barrel"/>
</dbReference>
<dbReference type="OrthoDB" id="8535539at2"/>
<reference evidence="6 7" key="1">
    <citation type="journal article" date="2013" name="Genome Announc.">
        <title>Draft Genome Sequence of the Methanotrophic Gammaproteobacterium Methyloglobulus morosus DSM 22980 Strain KoM1.</title>
        <authorList>
            <person name="Poehlein A."/>
            <person name="Deutzmann J.S."/>
            <person name="Daniel R."/>
            <person name="Simeonova D.D."/>
        </authorList>
    </citation>
    <scope>NUCLEOTIDE SEQUENCE [LARGE SCALE GENOMIC DNA]</scope>
    <source>
        <strain evidence="6 7">KoM1</strain>
    </source>
</reference>
<proteinExistence type="inferred from homology"/>
<evidence type="ECO:0000256" key="2">
    <source>
        <dbReference type="ARBA" id="ARBA00022605"/>
    </source>
</evidence>
<dbReference type="CDD" id="cd04723">
    <property type="entry name" value="HisA_HisF"/>
    <property type="match status" value="1"/>
</dbReference>
<sequence length="231" mass="25668">MQIIPVIDLKNGIAVHAKQGNRDDYAPLKSVICKSPDIFEVVDAFWRLFHFPAMYIADLNAITRQGDNSGLLGDVLTAFPAIVFWIDGGYPLCNRDFQQLPNYRPVLGSESFDDENISEIKTFGNPFILSLDYSITGEMGPKSLFSKPELWPESIIIMNLPKVGSNQGPDFGRLTTYRQQHPQHNFIAAGGIRDSQDLKDLGSIGIKQALVATALHNGKINLDDIIHLQSK</sequence>
<dbReference type="Proteomes" id="UP000017842">
    <property type="component" value="Unassembled WGS sequence"/>
</dbReference>
<dbReference type="eggNOG" id="COG1411">
    <property type="taxonomic scope" value="Bacteria"/>
</dbReference>
<evidence type="ECO:0000256" key="1">
    <source>
        <dbReference type="ARBA" id="ARBA00009667"/>
    </source>
</evidence>
<keyword evidence="7" id="KW-1185">Reference proteome</keyword>
<dbReference type="GO" id="GO:0000105">
    <property type="term" value="P:L-histidine biosynthetic process"/>
    <property type="evidence" value="ECO:0007669"/>
    <property type="project" value="UniProtKB-KW"/>
</dbReference>
<comment type="caution">
    <text evidence="6">The sequence shown here is derived from an EMBL/GenBank/DDBJ whole genome shotgun (WGS) entry which is preliminary data.</text>
</comment>
<dbReference type="SUPFAM" id="SSF51366">
    <property type="entry name" value="Ribulose-phoshate binding barrel"/>
    <property type="match status" value="1"/>
</dbReference>
<keyword evidence="2 5" id="KW-0028">Amino-acid biosynthesis</keyword>
<organism evidence="6 7">
    <name type="scientific">Methyloglobulus morosus KoM1</name>
    <dbReference type="NCBI Taxonomy" id="1116472"/>
    <lineage>
        <taxon>Bacteria</taxon>
        <taxon>Pseudomonadati</taxon>
        <taxon>Pseudomonadota</taxon>
        <taxon>Gammaproteobacteria</taxon>
        <taxon>Methylococcales</taxon>
        <taxon>Methylococcaceae</taxon>
        <taxon>Methyloglobulus</taxon>
    </lineage>
</organism>
<gene>
    <name evidence="6" type="ORF">MGMO_92c00140</name>
</gene>
<dbReference type="AlphaFoldDB" id="V5BZQ0"/>
<evidence type="ECO:0000256" key="4">
    <source>
        <dbReference type="ARBA" id="ARBA00029440"/>
    </source>
</evidence>
<comment type="similarity">
    <text evidence="1 5">Belongs to the HisA/HisF family.</text>
</comment>
<evidence type="ECO:0000256" key="5">
    <source>
        <dbReference type="RuleBase" id="RU003657"/>
    </source>
</evidence>
<name>V5BZQ0_9GAMM</name>
<dbReference type="Gene3D" id="3.20.20.70">
    <property type="entry name" value="Aldolase class I"/>
    <property type="match status" value="1"/>
</dbReference>
<dbReference type="InterPro" id="IPR006062">
    <property type="entry name" value="His_biosynth"/>
</dbReference>
<dbReference type="InterPro" id="IPR013785">
    <property type="entry name" value="Aldolase_TIM"/>
</dbReference>
<accession>V5BZQ0</accession>
<evidence type="ECO:0000313" key="6">
    <source>
        <dbReference type="EMBL" id="ESS71712.1"/>
    </source>
</evidence>
<evidence type="ECO:0000256" key="3">
    <source>
        <dbReference type="ARBA" id="ARBA00023102"/>
    </source>
</evidence>
<evidence type="ECO:0000313" key="7">
    <source>
        <dbReference type="Proteomes" id="UP000017842"/>
    </source>
</evidence>
<comment type="pathway">
    <text evidence="4">Amino-acid biosynthesis.</text>
</comment>
<dbReference type="STRING" id="1116472.MGMO_92c00140"/>
<dbReference type="EMBL" id="AYLO01000088">
    <property type="protein sequence ID" value="ESS71712.1"/>
    <property type="molecule type" value="Genomic_DNA"/>
</dbReference>
<dbReference type="Pfam" id="PF00977">
    <property type="entry name" value="His_biosynth"/>
    <property type="match status" value="1"/>
</dbReference>
<protein>
    <submittedName>
        <fullName evidence="6">Histidine biosynthesis protein</fullName>
    </submittedName>
</protein>
<dbReference type="PATRIC" id="fig|1116472.3.peg.2503"/>
<keyword evidence="3 5" id="KW-0368">Histidine biosynthesis</keyword>
<dbReference type="RefSeq" id="WP_023495214.1">
    <property type="nucleotide sequence ID" value="NZ_AYLO01000088.1"/>
</dbReference>